<keyword evidence="3" id="KW-1185">Reference proteome</keyword>
<feature type="region of interest" description="Disordered" evidence="1">
    <location>
        <begin position="27"/>
        <end position="89"/>
    </location>
</feature>
<proteinExistence type="predicted"/>
<feature type="compositionally biased region" description="Polar residues" evidence="1">
    <location>
        <begin position="74"/>
        <end position="89"/>
    </location>
</feature>
<evidence type="ECO:0000313" key="2">
    <source>
        <dbReference type="EMBL" id="MBB5717999.1"/>
    </source>
</evidence>
<evidence type="ECO:0000256" key="1">
    <source>
        <dbReference type="SAM" id="MobiDB-lite"/>
    </source>
</evidence>
<dbReference type="EMBL" id="JACIJI010000001">
    <property type="protein sequence ID" value="MBB5717999.1"/>
    <property type="molecule type" value="Genomic_DNA"/>
</dbReference>
<sequence length="89" mass="10255">MLYTEPVSRSLDSHIRGIFERVSVSERLGTHMTNQQDSQYWEKREQQERDSAHRANDEGARRAHAELADRYNALRNSPDTIGSTLPTRG</sequence>
<accession>A0A840YWS0</accession>
<evidence type="ECO:0000313" key="3">
    <source>
        <dbReference type="Proteomes" id="UP000554342"/>
    </source>
</evidence>
<dbReference type="AlphaFoldDB" id="A0A840YWS0"/>
<comment type="caution">
    <text evidence="2">The sequence shown here is derived from an EMBL/GenBank/DDBJ whole genome shotgun (WGS) entry which is preliminary data.</text>
</comment>
<organism evidence="2 3">
    <name type="scientific">Stakelama sediminis</name>
    <dbReference type="NCBI Taxonomy" id="463200"/>
    <lineage>
        <taxon>Bacteria</taxon>
        <taxon>Pseudomonadati</taxon>
        <taxon>Pseudomonadota</taxon>
        <taxon>Alphaproteobacteria</taxon>
        <taxon>Sphingomonadales</taxon>
        <taxon>Sphingomonadaceae</taxon>
        <taxon>Stakelama</taxon>
    </lineage>
</organism>
<dbReference type="Proteomes" id="UP000554342">
    <property type="component" value="Unassembled WGS sequence"/>
</dbReference>
<feature type="compositionally biased region" description="Basic and acidic residues" evidence="1">
    <location>
        <begin position="40"/>
        <end position="69"/>
    </location>
</feature>
<name>A0A840YWS0_9SPHN</name>
<reference evidence="2 3" key="1">
    <citation type="submission" date="2020-08" db="EMBL/GenBank/DDBJ databases">
        <title>Genomic Encyclopedia of Type Strains, Phase IV (KMG-IV): sequencing the most valuable type-strain genomes for metagenomic binning, comparative biology and taxonomic classification.</title>
        <authorList>
            <person name="Goeker M."/>
        </authorList>
    </citation>
    <scope>NUCLEOTIDE SEQUENCE [LARGE SCALE GENOMIC DNA]</scope>
    <source>
        <strain evidence="2 3">DSM 27203</strain>
    </source>
</reference>
<protein>
    <submittedName>
        <fullName evidence="2">Uncharacterized protein</fullName>
    </submittedName>
</protein>
<gene>
    <name evidence="2" type="ORF">FHR23_000906</name>
</gene>